<dbReference type="VEuPathDB" id="FungiDB:H257_18129"/>
<feature type="signal peptide" evidence="1">
    <location>
        <begin position="1"/>
        <end position="18"/>
    </location>
</feature>
<gene>
    <name evidence="2" type="ORF">AaE_009007</name>
</gene>
<reference evidence="2 3" key="1">
    <citation type="submission" date="2019-06" db="EMBL/GenBank/DDBJ databases">
        <title>Genomics analysis of Aphanomyces spp. identifies a new class of oomycete effector associated with host adaptation.</title>
        <authorList>
            <person name="Gaulin E."/>
        </authorList>
    </citation>
    <scope>NUCLEOTIDE SEQUENCE [LARGE SCALE GENOMIC DNA]</scope>
    <source>
        <strain evidence="2 3">E</strain>
    </source>
</reference>
<evidence type="ECO:0000313" key="3">
    <source>
        <dbReference type="Proteomes" id="UP000469452"/>
    </source>
</evidence>
<evidence type="ECO:0008006" key="4">
    <source>
        <dbReference type="Google" id="ProtNLM"/>
    </source>
</evidence>
<organism evidence="2 3">
    <name type="scientific">Aphanomyces astaci</name>
    <name type="common">Crayfish plague agent</name>
    <dbReference type="NCBI Taxonomy" id="112090"/>
    <lineage>
        <taxon>Eukaryota</taxon>
        <taxon>Sar</taxon>
        <taxon>Stramenopiles</taxon>
        <taxon>Oomycota</taxon>
        <taxon>Saprolegniomycetes</taxon>
        <taxon>Saprolegniales</taxon>
        <taxon>Verrucalvaceae</taxon>
        <taxon>Aphanomyces</taxon>
    </lineage>
</organism>
<accession>A0A6A5A934</accession>
<feature type="chain" id="PRO_5025462982" description="Secreted protein" evidence="1">
    <location>
        <begin position="19"/>
        <end position="252"/>
    </location>
</feature>
<proteinExistence type="predicted"/>
<evidence type="ECO:0000256" key="1">
    <source>
        <dbReference type="SAM" id="SignalP"/>
    </source>
</evidence>
<protein>
    <recommendedName>
        <fullName evidence="4">Secreted protein</fullName>
    </recommendedName>
</protein>
<evidence type="ECO:0000313" key="2">
    <source>
        <dbReference type="EMBL" id="KAF0736557.1"/>
    </source>
</evidence>
<name>A0A6A5A934_APHAT</name>
<dbReference type="AlphaFoldDB" id="A0A6A5A934"/>
<dbReference type="Proteomes" id="UP000469452">
    <property type="component" value="Unassembled WGS sequence"/>
</dbReference>
<keyword evidence="1" id="KW-0732">Signal</keyword>
<dbReference type="EMBL" id="VJMI01014847">
    <property type="protein sequence ID" value="KAF0736557.1"/>
    <property type="molecule type" value="Genomic_DNA"/>
</dbReference>
<comment type="caution">
    <text evidence="2">The sequence shown here is derived from an EMBL/GenBank/DDBJ whole genome shotgun (WGS) entry which is preliminary data.</text>
</comment>
<sequence length="252" mass="26441">MRTVRSLVVLSTIALSTADEATTCEKHDLMAVLGVAMLPAWPNCSQAMGASDATAPALDLAVDSAMSLTTFCNTPACVQNLQALYMNLPNCVGPNGLNIQKLNLYTTDILCDTLPPALLTQSPSERCTEVDLAVLEFLWMFPPWKNCTSKLLGPPLAQLMTGNASQTAAFCAAPACVEYANSIFQRMPSCTNNSTLQVGWANLGANSKSDLLAKLSATCTATIKSTAMGTTGSAASLRALALVAMGVALVHF</sequence>